<accession>A0ACC2WXZ8</accession>
<sequence length="598" mass="63481">MTGSATPTPRHEQGTGSSAASKRREANRLAAARFRTRKKDQVTELENRVHDLEAENFHLKAVNRTLRKRCQIPDSDIVQVDDEFAVGRPAWQREVAGERFLSDRVSEGPDFLESPTAPGDPSNSKKRRRTGGGGKVGDPVSSSSSYHHLDRSVSASGDNADPFVMLQDENDRLQNQMRAYEERMRMMNDELVGIKYRMREETGGHSGGSSDQSPETTGYRDQRQQPNYAPQPMYTPFTLDPALTGAINDGRYNALSPSTSAANPVLTLASAASNARQLQREGSGQLSMSLPPLSPAMRIAAASAGYASPSASGNLNVNPLDAHARVSPSMSHQQPYGSRPGSPMNIRAFDALNAAVAAVDAAAAQEASLSSPGAGGNVSVARHAWNMQPNNNLGTLITGLSRTTSRGMDSPVSAERSGMLEDEEDESDEAAAAAAAAGTHQMTSGARHLTGTSVLSSSRDGSPIGSSLEYFDRRMGGGSGISGTRVTSGGRGGSKLRDMDIDASELEGVDAAVKLEPLPARYPDDEQHAGGQDVVDPALDTRMDVEQPAPESSMTGAEYASAVPPPPSSKTDDDGATPTGENYADTERVPRIAFQEVQ</sequence>
<comment type="caution">
    <text evidence="1">The sequence shown here is derived from an EMBL/GenBank/DDBJ whole genome shotgun (WGS) entry which is preliminary data.</text>
</comment>
<organism evidence="1 2">
    <name type="scientific">Naganishia onofrii</name>
    <dbReference type="NCBI Taxonomy" id="1851511"/>
    <lineage>
        <taxon>Eukaryota</taxon>
        <taxon>Fungi</taxon>
        <taxon>Dikarya</taxon>
        <taxon>Basidiomycota</taxon>
        <taxon>Agaricomycotina</taxon>
        <taxon>Tremellomycetes</taxon>
        <taxon>Filobasidiales</taxon>
        <taxon>Filobasidiaceae</taxon>
        <taxon>Naganishia</taxon>
    </lineage>
</organism>
<name>A0ACC2WXZ8_9TREE</name>
<dbReference type="EMBL" id="JASBWV010000040">
    <property type="protein sequence ID" value="KAJ9116026.1"/>
    <property type="molecule type" value="Genomic_DNA"/>
</dbReference>
<evidence type="ECO:0000313" key="2">
    <source>
        <dbReference type="Proteomes" id="UP001234202"/>
    </source>
</evidence>
<proteinExistence type="predicted"/>
<keyword evidence="2" id="KW-1185">Reference proteome</keyword>
<protein>
    <submittedName>
        <fullName evidence="1">Uncharacterized protein</fullName>
    </submittedName>
</protein>
<dbReference type="Proteomes" id="UP001234202">
    <property type="component" value="Unassembled WGS sequence"/>
</dbReference>
<gene>
    <name evidence="1" type="ORF">QFC24_006867</name>
</gene>
<evidence type="ECO:0000313" key="1">
    <source>
        <dbReference type="EMBL" id="KAJ9116026.1"/>
    </source>
</evidence>
<reference evidence="1" key="1">
    <citation type="submission" date="2023-04" db="EMBL/GenBank/DDBJ databases">
        <title>Draft Genome sequencing of Naganishia species isolated from polar environments using Oxford Nanopore Technology.</title>
        <authorList>
            <person name="Leo P."/>
            <person name="Venkateswaran K."/>
        </authorList>
    </citation>
    <scope>NUCLEOTIDE SEQUENCE</scope>
    <source>
        <strain evidence="1">DBVPG 5303</strain>
    </source>
</reference>